<evidence type="ECO:0000259" key="1">
    <source>
        <dbReference type="SMART" id="SM01119"/>
    </source>
</evidence>
<gene>
    <name evidence="2" type="ORF">D3876_19130</name>
</gene>
<dbReference type="InterPro" id="IPR051466">
    <property type="entry name" value="D-amino_acid_metab_enzyme"/>
</dbReference>
<dbReference type="PANTHER" id="PTHR28004:SF8">
    <property type="entry name" value="D-SERINE DEAMINASE"/>
    <property type="match status" value="1"/>
</dbReference>
<evidence type="ECO:0000313" key="2">
    <source>
        <dbReference type="EMBL" id="RJF85958.1"/>
    </source>
</evidence>
<dbReference type="InterPro" id="IPR029066">
    <property type="entry name" value="PLP-binding_barrel"/>
</dbReference>
<protein>
    <submittedName>
        <fullName evidence="2">Amino acid deaminase</fullName>
    </submittedName>
</protein>
<dbReference type="Gene3D" id="3.20.20.10">
    <property type="entry name" value="Alanine racemase"/>
    <property type="match status" value="1"/>
</dbReference>
<dbReference type="SMART" id="SM01119">
    <property type="entry name" value="D-ser_dehydrat"/>
    <property type="match status" value="1"/>
</dbReference>
<dbReference type="AlphaFoldDB" id="A0A418W7H3"/>
<accession>A0A418W7H3</accession>
<dbReference type="RefSeq" id="WP_119765214.1">
    <property type="nucleotide sequence ID" value="NZ_QYUM01000004.1"/>
</dbReference>
<dbReference type="InterPro" id="IPR042208">
    <property type="entry name" value="D-ser_dehydrat-like_sf"/>
</dbReference>
<organism evidence="2 3">
    <name type="scientific">Sphingomonas cavernae</name>
    <dbReference type="NCBI Taxonomy" id="2320861"/>
    <lineage>
        <taxon>Bacteria</taxon>
        <taxon>Pseudomonadati</taxon>
        <taxon>Pseudomonadota</taxon>
        <taxon>Alphaproteobacteria</taxon>
        <taxon>Sphingomonadales</taxon>
        <taxon>Sphingomonadaceae</taxon>
        <taxon>Sphingomonas</taxon>
    </lineage>
</organism>
<keyword evidence="3" id="KW-1185">Reference proteome</keyword>
<evidence type="ECO:0000313" key="3">
    <source>
        <dbReference type="Proteomes" id="UP000286100"/>
    </source>
</evidence>
<dbReference type="Pfam" id="PF14031">
    <property type="entry name" value="D-ser_dehydrat"/>
    <property type="match status" value="1"/>
</dbReference>
<sequence length="430" mass="46323">MNLGDQWAAQHAALDWQFKALPAIGEPVALDAVGAHGWSILREDVMLPAAVLRTEALHHNSRWMRRFTELAGVRLAPHGKTTMSPALFDLQLADGAWGITAATPAHVRIYRQHGVRRILLANQLIGRQGVAYVAAEMARDPDFDFYCLVDSIAAVDALDAALVACQPGRPMQLLVELGITGGRSGARDDATAIAVARAVSASPRLSLRGVEAFEGILQGQGVAGEPGMRNVLDRMVVVAAACRAENLFDGVPILSAGGSSFFDVVTKTLSAAEPLSCEVVLRSGCYLVHDSGYYADLVERLIARSPEAAELGEGLRPALEVWAYVHSRPERGRVIAGLGRRDISDDTRMPKPLLYARPGDAQPSSLGPGHATMRLDDQHAYLDVPEDSPLQVGDLIAFGISHPCTTFDRWPALYLVDEARAIIGAIRTFF</sequence>
<dbReference type="PANTHER" id="PTHR28004">
    <property type="entry name" value="ZGC:162816-RELATED"/>
    <property type="match status" value="1"/>
</dbReference>
<dbReference type="EMBL" id="QYUM01000004">
    <property type="protein sequence ID" value="RJF85958.1"/>
    <property type="molecule type" value="Genomic_DNA"/>
</dbReference>
<dbReference type="Gene3D" id="2.40.37.20">
    <property type="entry name" value="D-serine dehydratase-like domain"/>
    <property type="match status" value="1"/>
</dbReference>
<feature type="domain" description="D-serine dehydratase-like" evidence="1">
    <location>
        <begin position="318"/>
        <end position="417"/>
    </location>
</feature>
<dbReference type="OrthoDB" id="9811417at2"/>
<dbReference type="Proteomes" id="UP000286100">
    <property type="component" value="Unassembled WGS sequence"/>
</dbReference>
<dbReference type="SUPFAM" id="SSF51419">
    <property type="entry name" value="PLP-binding barrel"/>
    <property type="match status" value="1"/>
</dbReference>
<proteinExistence type="predicted"/>
<name>A0A418W7H3_9SPHN</name>
<comment type="caution">
    <text evidence="2">The sequence shown here is derived from an EMBL/GenBank/DDBJ whole genome shotgun (WGS) entry which is preliminary data.</text>
</comment>
<dbReference type="InterPro" id="IPR026956">
    <property type="entry name" value="D-ser_dehydrat-like_dom"/>
</dbReference>
<reference evidence="2 3" key="1">
    <citation type="submission" date="2018-09" db="EMBL/GenBank/DDBJ databases">
        <authorList>
            <person name="Zhu H."/>
        </authorList>
    </citation>
    <scope>NUCLEOTIDE SEQUENCE [LARGE SCALE GENOMIC DNA]</scope>
    <source>
        <strain evidence="2 3">K2R01-6</strain>
    </source>
</reference>